<proteinExistence type="predicted"/>
<evidence type="ECO:0000256" key="1">
    <source>
        <dbReference type="SAM" id="MobiDB-lite"/>
    </source>
</evidence>
<feature type="compositionally biased region" description="Basic and acidic residues" evidence="1">
    <location>
        <begin position="695"/>
        <end position="713"/>
    </location>
</feature>
<dbReference type="PANTHER" id="PTHR21506">
    <property type="entry name" value="COMPONENT OF OLIGOMERIC GOLGI COMPLEX 6"/>
    <property type="match status" value="1"/>
</dbReference>
<feature type="region of interest" description="Disordered" evidence="1">
    <location>
        <begin position="690"/>
        <end position="713"/>
    </location>
</feature>
<evidence type="ECO:0000259" key="2">
    <source>
        <dbReference type="Pfam" id="PF20653"/>
    </source>
</evidence>
<reference evidence="3 4" key="1">
    <citation type="journal article" date="2022" name="bioRxiv">
        <title>Genomics of Preaxostyla Flagellates Illuminates Evolutionary Transitions and the Path Towards Mitochondrial Loss.</title>
        <authorList>
            <person name="Novak L.V.F."/>
            <person name="Treitli S.C."/>
            <person name="Pyrih J."/>
            <person name="Halakuc P."/>
            <person name="Pipaliya S.V."/>
            <person name="Vacek V."/>
            <person name="Brzon O."/>
            <person name="Soukal P."/>
            <person name="Eme L."/>
            <person name="Dacks J.B."/>
            <person name="Karnkowska A."/>
            <person name="Elias M."/>
            <person name="Hampl V."/>
        </authorList>
    </citation>
    <scope>NUCLEOTIDE SEQUENCE [LARGE SCALE GENOMIC DNA]</scope>
    <source>
        <strain evidence="3">NAU3</strain>
        <tissue evidence="3">Gut</tissue>
    </source>
</reference>
<dbReference type="EMBL" id="JARBJD010000024">
    <property type="protein sequence ID" value="KAK2960183.1"/>
    <property type="molecule type" value="Genomic_DNA"/>
</dbReference>
<dbReference type="InterPro" id="IPR010490">
    <property type="entry name" value="COG6"/>
</dbReference>
<dbReference type="PANTHER" id="PTHR21506:SF0">
    <property type="entry name" value="CONSERVED OLIGOMERIC GOLGI COMPLEX SUBUNIT 6"/>
    <property type="match status" value="1"/>
</dbReference>
<name>A0ABQ9Y8V0_9EUKA</name>
<feature type="domain" description="Conserved Oligomeric Golgi complex subunit 6 C-terminal" evidence="2">
    <location>
        <begin position="482"/>
        <end position="652"/>
    </location>
</feature>
<dbReference type="Pfam" id="PF20653">
    <property type="entry name" value="COG6_C"/>
    <property type="match status" value="1"/>
</dbReference>
<protein>
    <recommendedName>
        <fullName evidence="2">Conserved Oligomeric Golgi complex subunit 6 C-terminal domain-containing protein</fullName>
    </recommendedName>
</protein>
<keyword evidence="4" id="KW-1185">Reference proteome</keyword>
<dbReference type="InterPro" id="IPR048369">
    <property type="entry name" value="COG6_C"/>
</dbReference>
<comment type="caution">
    <text evidence="3">The sequence shown here is derived from an EMBL/GenBank/DDBJ whole genome shotgun (WGS) entry which is preliminary data.</text>
</comment>
<evidence type="ECO:0000313" key="4">
    <source>
        <dbReference type="Proteomes" id="UP001281761"/>
    </source>
</evidence>
<accession>A0ABQ9Y8V0</accession>
<dbReference type="Proteomes" id="UP001281761">
    <property type="component" value="Unassembled WGS sequence"/>
</dbReference>
<gene>
    <name evidence="3" type="ORF">BLNAU_4736</name>
</gene>
<evidence type="ECO:0000313" key="3">
    <source>
        <dbReference type="EMBL" id="KAK2960183.1"/>
    </source>
</evidence>
<organism evidence="3 4">
    <name type="scientific">Blattamonas nauphoetae</name>
    <dbReference type="NCBI Taxonomy" id="2049346"/>
    <lineage>
        <taxon>Eukaryota</taxon>
        <taxon>Metamonada</taxon>
        <taxon>Preaxostyla</taxon>
        <taxon>Oxymonadida</taxon>
        <taxon>Blattamonas</taxon>
    </lineage>
</organism>
<sequence length="771" mass="85787">MNSSLHYQNIKFDDNDFRQALDFFGPFPYDSPSSSSILSSIRATSSDIVNKPLEALRKSLADLENLESTVLSIKQVFPQINTILDSTREKIAPFLHEFEDLQMKQDEMQRSAEIIQDFALTSTFTPEDEKNLAIAPNNPQFFSTYLRLLQVSDLCRKDHELIDESIRKVILAKVEALLDTTVTFVQKWTDGLFKSLAESNCSFTDILIPPTLFQHIENQAQPLSDTKTEHSHPLSEQISSLQLAFLVAILILQGRDDMTPYVEHSVQVLHSEFLLNEYEMSLESSKRNNDTALGQLSSLFEDLGGSIKRTQSSLSLYLNQSPSLLKSIFGTFFPETNSDFFLSTIPPSKRGIFEYTVSLLKPITELVKQHFDSIKANLHTSPQSDDSESETIGPIVLADPFIIHSRLESPSDAFLCSAAAAFFIFVSSSPHRVSEGTEGNFGFPTQPTPHELNSLTLNLFSPPETQQQPSSGMSKEQAPFIPQFVADTLSLLRMVVMVVSVSVERDGKDDTPEDTRMSWMKDTYSILFETVLSQLSSALTVWATPLSSYFTPNTHSASAFLVNTLSYILRSLETLLSTVPFTLSLSSTIIISKHIHTHITSFTHSELSLFINRTGATELYNLAVEWNKEKKKKEEIERIAKEQLEASVRQIDPISNGFGLPQPDSDADSDDGVFIVPMMGVDEEEGRAGVVVGEGDGRGGVKEAGGKRKTGEDGKRISASDVLLILTKLTASTQMIKSTNDKRTVATTLSNMVVAAIQTIREYRHKSLKCK</sequence>